<keyword evidence="2" id="KW-0378">Hydrolase</keyword>
<dbReference type="CDD" id="cd06260">
    <property type="entry name" value="DUF820-like"/>
    <property type="match status" value="1"/>
</dbReference>
<name>A0A8J8BED3_9ACTN</name>
<dbReference type="PANTHER" id="PTHR35400:SF3">
    <property type="entry name" value="SLL1072 PROTEIN"/>
    <property type="match status" value="1"/>
</dbReference>
<dbReference type="InterPro" id="IPR008538">
    <property type="entry name" value="Uma2"/>
</dbReference>
<dbReference type="InterPro" id="IPR012296">
    <property type="entry name" value="Nuclease_put_TT1808"/>
</dbReference>
<comment type="caution">
    <text evidence="2">The sequence shown here is derived from an EMBL/GenBank/DDBJ whole genome shotgun (WGS) entry which is preliminary data.</text>
</comment>
<keyword evidence="2" id="KW-0255">Endonuclease</keyword>
<sequence>MGETSVERDVHSEHLQWEYRDGSRRFFIPDVAVAYPGARSRQELQDYVVLIVEVTSPDSPDTVANDFGVKPKRYAKNGVPFYLLVDQERGEWMLHSLIKDRPRYEVHSTGAYGKPIVLPEPFGFSIDTTQWPPYPPEAE</sequence>
<keyword evidence="2" id="KW-0540">Nuclease</keyword>
<evidence type="ECO:0000259" key="1">
    <source>
        <dbReference type="Pfam" id="PF05685"/>
    </source>
</evidence>
<dbReference type="PANTHER" id="PTHR35400">
    <property type="entry name" value="SLR1083 PROTEIN"/>
    <property type="match status" value="1"/>
</dbReference>
<dbReference type="GO" id="GO:0004519">
    <property type="term" value="F:endonuclease activity"/>
    <property type="evidence" value="ECO:0007669"/>
    <property type="project" value="UniProtKB-KW"/>
</dbReference>
<reference evidence="2" key="1">
    <citation type="submission" date="2021-04" db="EMBL/GenBank/DDBJ databases">
        <title>Genome based classification of Actinospica acidithermotolerans sp. nov., an actinobacterium isolated from an Indonesian hot spring.</title>
        <authorList>
            <person name="Kusuma A.B."/>
            <person name="Putra K.E."/>
            <person name="Nafisah S."/>
            <person name="Loh J."/>
            <person name="Nouioui I."/>
            <person name="Goodfellow M."/>
        </authorList>
    </citation>
    <scope>NUCLEOTIDE SEQUENCE</scope>
    <source>
        <strain evidence="2">DSM 45618</strain>
    </source>
</reference>
<feature type="domain" description="Putative restriction endonuclease" evidence="1">
    <location>
        <begin position="23"/>
        <end position="127"/>
    </location>
</feature>
<dbReference type="AlphaFoldDB" id="A0A8J8BED3"/>
<evidence type="ECO:0000313" key="3">
    <source>
        <dbReference type="Proteomes" id="UP000677913"/>
    </source>
</evidence>
<gene>
    <name evidence="2" type="ORF">KGA66_11385</name>
</gene>
<dbReference type="InterPro" id="IPR011335">
    <property type="entry name" value="Restrct_endonuc-II-like"/>
</dbReference>
<organism evidence="2 3">
    <name type="scientific">Actinocrinis puniceicyclus</name>
    <dbReference type="NCBI Taxonomy" id="977794"/>
    <lineage>
        <taxon>Bacteria</taxon>
        <taxon>Bacillati</taxon>
        <taxon>Actinomycetota</taxon>
        <taxon>Actinomycetes</taxon>
        <taxon>Catenulisporales</taxon>
        <taxon>Actinospicaceae</taxon>
        <taxon>Actinocrinis</taxon>
    </lineage>
</organism>
<accession>A0A8J8BED3</accession>
<evidence type="ECO:0000313" key="2">
    <source>
        <dbReference type="EMBL" id="MBS2963654.1"/>
    </source>
</evidence>
<dbReference type="RefSeq" id="WP_211467551.1">
    <property type="nucleotide sequence ID" value="NZ_JAGSXH010000031.1"/>
</dbReference>
<dbReference type="Pfam" id="PF05685">
    <property type="entry name" value="Uma2"/>
    <property type="match status" value="1"/>
</dbReference>
<dbReference type="EMBL" id="JAGSXH010000031">
    <property type="protein sequence ID" value="MBS2963654.1"/>
    <property type="molecule type" value="Genomic_DNA"/>
</dbReference>
<dbReference type="Gene3D" id="3.90.1570.10">
    <property type="entry name" value="tt1808, chain A"/>
    <property type="match status" value="1"/>
</dbReference>
<protein>
    <submittedName>
        <fullName evidence="2">Uma2 family endonuclease</fullName>
    </submittedName>
</protein>
<keyword evidence="3" id="KW-1185">Reference proteome</keyword>
<proteinExistence type="predicted"/>
<dbReference type="SUPFAM" id="SSF52980">
    <property type="entry name" value="Restriction endonuclease-like"/>
    <property type="match status" value="1"/>
</dbReference>
<dbReference type="Proteomes" id="UP000677913">
    <property type="component" value="Unassembled WGS sequence"/>
</dbReference>